<organism evidence="2 3">
    <name type="scientific">Pseudoteredinibacter isoporae</name>
    <dbReference type="NCBI Taxonomy" id="570281"/>
    <lineage>
        <taxon>Bacteria</taxon>
        <taxon>Pseudomonadati</taxon>
        <taxon>Pseudomonadota</taxon>
        <taxon>Gammaproteobacteria</taxon>
        <taxon>Cellvibrionales</taxon>
        <taxon>Cellvibrionaceae</taxon>
        <taxon>Pseudoteredinibacter</taxon>
    </lineage>
</organism>
<dbReference type="InterPro" id="IPR052936">
    <property type="entry name" value="Jasmonate_Hydroxylase-like"/>
</dbReference>
<accession>A0A7X0JXC3</accession>
<dbReference type="EMBL" id="JACHHT010000003">
    <property type="protein sequence ID" value="MBB6523418.1"/>
    <property type="molecule type" value="Genomic_DNA"/>
</dbReference>
<dbReference type="InterPro" id="IPR011008">
    <property type="entry name" value="Dimeric_a/b-barrel"/>
</dbReference>
<dbReference type="PROSITE" id="PS51725">
    <property type="entry name" value="ABM"/>
    <property type="match status" value="1"/>
</dbReference>
<evidence type="ECO:0000313" key="3">
    <source>
        <dbReference type="Proteomes" id="UP000528457"/>
    </source>
</evidence>
<evidence type="ECO:0000313" key="2">
    <source>
        <dbReference type="EMBL" id="MBB6523418.1"/>
    </source>
</evidence>
<keyword evidence="2" id="KW-0560">Oxidoreductase</keyword>
<gene>
    <name evidence="2" type="ORF">HNR48_003720</name>
</gene>
<dbReference type="InParanoid" id="A0A7X0JXC3"/>
<reference evidence="2 3" key="1">
    <citation type="submission" date="2020-08" db="EMBL/GenBank/DDBJ databases">
        <title>Genomic Encyclopedia of Type Strains, Phase IV (KMG-IV): sequencing the most valuable type-strain genomes for metagenomic binning, comparative biology and taxonomic classification.</title>
        <authorList>
            <person name="Goeker M."/>
        </authorList>
    </citation>
    <scope>NUCLEOTIDE SEQUENCE [LARGE SCALE GENOMIC DNA]</scope>
    <source>
        <strain evidence="2 3">DSM 22368</strain>
    </source>
</reference>
<keyword evidence="3" id="KW-1185">Reference proteome</keyword>
<dbReference type="AlphaFoldDB" id="A0A7X0JXC3"/>
<comment type="caution">
    <text evidence="2">The sequence shown here is derived from an EMBL/GenBank/DDBJ whole genome shotgun (WGS) entry which is preliminary data.</text>
</comment>
<dbReference type="InterPro" id="IPR007138">
    <property type="entry name" value="ABM_dom"/>
</dbReference>
<sequence>MIAVLFEVIPKTESKDRYFSIAQALKSELYTIEGFISVERFQSLNDSEKFLSLSFWEDEAAVLQWKSHFQHQTAQDQGKKEIFNSFRIRVGEVIRDYDWHTDE</sequence>
<name>A0A7X0JXC3_9GAMM</name>
<dbReference type="RefSeq" id="WP_166847891.1">
    <property type="nucleotide sequence ID" value="NZ_JAAONY010000003.1"/>
</dbReference>
<keyword evidence="2" id="KW-0503">Monooxygenase</keyword>
<dbReference type="Proteomes" id="UP000528457">
    <property type="component" value="Unassembled WGS sequence"/>
</dbReference>
<dbReference type="GO" id="GO:0004497">
    <property type="term" value="F:monooxygenase activity"/>
    <property type="evidence" value="ECO:0007669"/>
    <property type="project" value="UniProtKB-KW"/>
</dbReference>
<dbReference type="Pfam" id="PF03992">
    <property type="entry name" value="ABM"/>
    <property type="match status" value="1"/>
</dbReference>
<dbReference type="SUPFAM" id="SSF54909">
    <property type="entry name" value="Dimeric alpha+beta barrel"/>
    <property type="match status" value="1"/>
</dbReference>
<evidence type="ECO:0000259" key="1">
    <source>
        <dbReference type="PROSITE" id="PS51725"/>
    </source>
</evidence>
<protein>
    <submittedName>
        <fullName evidence="2">Heme-degrading monooxygenase HmoA</fullName>
    </submittedName>
</protein>
<dbReference type="Gene3D" id="3.30.70.100">
    <property type="match status" value="1"/>
</dbReference>
<proteinExistence type="predicted"/>
<feature type="domain" description="ABM" evidence="1">
    <location>
        <begin position="2"/>
        <end position="93"/>
    </location>
</feature>
<dbReference type="PANTHER" id="PTHR37811:SF2">
    <property type="entry name" value="ABM DOMAIN-CONTAINING PROTEIN"/>
    <property type="match status" value="1"/>
</dbReference>
<dbReference type="PANTHER" id="PTHR37811">
    <property type="entry name" value="BLL5343 PROTEIN"/>
    <property type="match status" value="1"/>
</dbReference>